<feature type="region of interest" description="Disordered" evidence="3">
    <location>
        <begin position="1"/>
        <end position="30"/>
    </location>
</feature>
<dbReference type="AlphaFoldDB" id="A0A4V6AN58"/>
<evidence type="ECO:0000256" key="2">
    <source>
        <dbReference type="ARBA" id="ARBA00022737"/>
    </source>
</evidence>
<dbReference type="STRING" id="240159.A0A4V6AN58"/>
<dbReference type="GO" id="GO:0005615">
    <property type="term" value="C:extracellular space"/>
    <property type="evidence" value="ECO:0007669"/>
    <property type="project" value="TreeGrafter"/>
</dbReference>
<keyword evidence="2" id="KW-0677">Repeat</keyword>
<reference evidence="4 5" key="1">
    <citation type="submission" date="2019-01" db="EMBL/GenBank/DDBJ databases">
        <title>Genome Assembly of Collichthys lucidus.</title>
        <authorList>
            <person name="Cai M."/>
            <person name="Xiao S."/>
        </authorList>
    </citation>
    <scope>NUCLEOTIDE SEQUENCE [LARGE SCALE GENOMIC DNA]</scope>
    <source>
        <strain evidence="4">JT15FE1705JMU</strain>
        <tissue evidence="4">Muscle</tissue>
    </source>
</reference>
<keyword evidence="5" id="KW-1185">Reference proteome</keyword>
<dbReference type="EMBL" id="CM014082">
    <property type="protein sequence ID" value="TKS71432.1"/>
    <property type="molecule type" value="Genomic_DNA"/>
</dbReference>
<feature type="region of interest" description="Disordered" evidence="3">
    <location>
        <begin position="41"/>
        <end position="60"/>
    </location>
</feature>
<sequence>MTDGISSPPSVTRASVDVSRRIPNSSSSSCMDYVQLNANRPEPLSSRGFSEPHGNAEKRKRAALTETDHLRNSARPFTIHCFSNTFLNQANLVTLTVEQQLTEFHTGPSLVFNQRFVFLPTGQISVPEKIPEDTVILDLQNNDITEIKEDDFKGLHKLYGLFLINNKISKIHPKAFRHLNHLRLLYLSYNLLTEIPCKPASQCCRAPLPRKQDQQNSEGRI</sequence>
<evidence type="ECO:0000256" key="1">
    <source>
        <dbReference type="ARBA" id="ARBA00022614"/>
    </source>
</evidence>
<dbReference type="PROSITE" id="PS51450">
    <property type="entry name" value="LRR"/>
    <property type="match status" value="1"/>
</dbReference>
<name>A0A4V6AN58_COLLU</name>
<dbReference type="Pfam" id="PF13855">
    <property type="entry name" value="LRR_8"/>
    <property type="match status" value="1"/>
</dbReference>
<feature type="compositionally biased region" description="Polar residues" evidence="3">
    <location>
        <begin position="1"/>
        <end position="13"/>
    </location>
</feature>
<proteinExistence type="predicted"/>
<dbReference type="InterPro" id="IPR032675">
    <property type="entry name" value="LRR_dom_sf"/>
</dbReference>
<accession>A0A4V6AN58</accession>
<protein>
    <submittedName>
        <fullName evidence="4">Asporin Periodontal ligament-associated protein 1</fullName>
    </submittedName>
</protein>
<organism evidence="4 5">
    <name type="scientific">Collichthys lucidus</name>
    <name type="common">Big head croaker</name>
    <name type="synonym">Sciaena lucida</name>
    <dbReference type="NCBI Taxonomy" id="240159"/>
    <lineage>
        <taxon>Eukaryota</taxon>
        <taxon>Metazoa</taxon>
        <taxon>Chordata</taxon>
        <taxon>Craniata</taxon>
        <taxon>Vertebrata</taxon>
        <taxon>Euteleostomi</taxon>
        <taxon>Actinopterygii</taxon>
        <taxon>Neopterygii</taxon>
        <taxon>Teleostei</taxon>
        <taxon>Neoteleostei</taxon>
        <taxon>Acanthomorphata</taxon>
        <taxon>Eupercaria</taxon>
        <taxon>Sciaenidae</taxon>
        <taxon>Collichthys</taxon>
    </lineage>
</organism>
<dbReference type="InterPro" id="IPR003591">
    <property type="entry name" value="Leu-rich_rpt_typical-subtyp"/>
</dbReference>
<dbReference type="SMART" id="SM00369">
    <property type="entry name" value="LRR_TYP"/>
    <property type="match status" value="3"/>
</dbReference>
<keyword evidence="1" id="KW-0433">Leucine-rich repeat</keyword>
<gene>
    <name evidence="4" type="ORF">D9C73_005117</name>
</gene>
<evidence type="ECO:0000313" key="4">
    <source>
        <dbReference type="EMBL" id="TKS71432.1"/>
    </source>
</evidence>
<dbReference type="InterPro" id="IPR050333">
    <property type="entry name" value="SLRP"/>
</dbReference>
<dbReference type="PANTHER" id="PTHR45712">
    <property type="entry name" value="AGAP008170-PA"/>
    <property type="match status" value="1"/>
</dbReference>
<dbReference type="Gene3D" id="3.80.10.10">
    <property type="entry name" value="Ribonuclease Inhibitor"/>
    <property type="match status" value="1"/>
</dbReference>
<evidence type="ECO:0000256" key="3">
    <source>
        <dbReference type="SAM" id="MobiDB-lite"/>
    </source>
</evidence>
<dbReference type="SUPFAM" id="SSF52058">
    <property type="entry name" value="L domain-like"/>
    <property type="match status" value="1"/>
</dbReference>
<dbReference type="InterPro" id="IPR001611">
    <property type="entry name" value="Leu-rich_rpt"/>
</dbReference>
<dbReference type="Proteomes" id="UP000298787">
    <property type="component" value="Chromosome 5"/>
</dbReference>
<evidence type="ECO:0000313" key="5">
    <source>
        <dbReference type="Proteomes" id="UP000298787"/>
    </source>
</evidence>
<dbReference type="PANTHER" id="PTHR45712:SF2">
    <property type="entry name" value="ASPORIN"/>
    <property type="match status" value="1"/>
</dbReference>